<evidence type="ECO:0000256" key="2">
    <source>
        <dbReference type="SAM" id="MobiDB-lite"/>
    </source>
</evidence>
<name>A0ABT1FF85_9GAMM</name>
<keyword evidence="1" id="KW-0175">Coiled coil</keyword>
<gene>
    <name evidence="3" type="ORF">NC595_17185</name>
</gene>
<dbReference type="EMBL" id="JAMZEK010000004">
    <property type="protein sequence ID" value="MCP1375785.1"/>
    <property type="molecule type" value="Genomic_DNA"/>
</dbReference>
<proteinExistence type="predicted"/>
<evidence type="ECO:0000313" key="4">
    <source>
        <dbReference type="Proteomes" id="UP001204615"/>
    </source>
</evidence>
<keyword evidence="4" id="KW-1185">Reference proteome</keyword>
<feature type="coiled-coil region" evidence="1">
    <location>
        <begin position="52"/>
        <end position="84"/>
    </location>
</feature>
<dbReference type="InterPro" id="IPR018636">
    <property type="entry name" value="DUF2058"/>
</dbReference>
<sequence length="180" mass="20179">MRNPLQDQLLKAGLVNKARVNQVAREQAKQKQGKQAATTPSAESVDVERLKAERAERDRALAAERNAQARAAELRAQVRQIIDTHKVRRSGEIDYRFTDGKAIRSVLVNEALRSQLANGTLVIARLDQGYELIPRTAAEKIYERDADAIVLDHGRSTSEAPASEDDAYYARFQVPDDLIW</sequence>
<protein>
    <submittedName>
        <fullName evidence="3">DUF2058 domain-containing protein</fullName>
    </submittedName>
</protein>
<comment type="caution">
    <text evidence="3">The sequence shown here is derived from an EMBL/GenBank/DDBJ whole genome shotgun (WGS) entry which is preliminary data.</text>
</comment>
<accession>A0ABT1FF85</accession>
<evidence type="ECO:0000256" key="1">
    <source>
        <dbReference type="SAM" id="Coils"/>
    </source>
</evidence>
<organism evidence="3 4">
    <name type="scientific">Dyella lutea</name>
    <dbReference type="NCBI Taxonomy" id="2950441"/>
    <lineage>
        <taxon>Bacteria</taxon>
        <taxon>Pseudomonadati</taxon>
        <taxon>Pseudomonadota</taxon>
        <taxon>Gammaproteobacteria</taxon>
        <taxon>Lysobacterales</taxon>
        <taxon>Rhodanobacteraceae</taxon>
        <taxon>Dyella</taxon>
    </lineage>
</organism>
<dbReference type="RefSeq" id="WP_253568542.1">
    <property type="nucleotide sequence ID" value="NZ_JAMZEK010000004.1"/>
</dbReference>
<reference evidence="3 4" key="1">
    <citation type="submission" date="2022-06" db="EMBL/GenBank/DDBJ databases">
        <title>Dyella sp. Sa strain:Sa Genome sequencing.</title>
        <authorList>
            <person name="Park S."/>
        </authorList>
    </citation>
    <scope>NUCLEOTIDE SEQUENCE [LARGE SCALE GENOMIC DNA]</scope>
    <source>
        <strain evidence="3 4">Sa</strain>
    </source>
</reference>
<feature type="region of interest" description="Disordered" evidence="2">
    <location>
        <begin position="25"/>
        <end position="50"/>
    </location>
</feature>
<evidence type="ECO:0000313" key="3">
    <source>
        <dbReference type="EMBL" id="MCP1375785.1"/>
    </source>
</evidence>
<dbReference type="Pfam" id="PF09831">
    <property type="entry name" value="DUF2058"/>
    <property type="match status" value="1"/>
</dbReference>
<dbReference type="Proteomes" id="UP001204615">
    <property type="component" value="Unassembled WGS sequence"/>
</dbReference>